<evidence type="ECO:0000259" key="10">
    <source>
        <dbReference type="PROSITE" id="PS50262"/>
    </source>
</evidence>
<evidence type="ECO:0000256" key="3">
    <source>
        <dbReference type="ARBA" id="ARBA00022692"/>
    </source>
</evidence>
<dbReference type="Gene3D" id="1.20.1070.10">
    <property type="entry name" value="Rhodopsin 7-helix transmembrane proteins"/>
    <property type="match status" value="1"/>
</dbReference>
<dbReference type="EMBL" id="JBDJPC010000004">
    <property type="protein sequence ID" value="KAL1505400.1"/>
    <property type="molecule type" value="Genomic_DNA"/>
</dbReference>
<evidence type="ECO:0000256" key="1">
    <source>
        <dbReference type="ARBA" id="ARBA00004141"/>
    </source>
</evidence>
<dbReference type="SUPFAM" id="SSF81321">
    <property type="entry name" value="Family A G protein-coupled receptor-like"/>
    <property type="match status" value="1"/>
</dbReference>
<dbReference type="PRINTS" id="PR00237">
    <property type="entry name" value="GPCRRHODOPSN"/>
</dbReference>
<evidence type="ECO:0000256" key="4">
    <source>
        <dbReference type="ARBA" id="ARBA00022989"/>
    </source>
</evidence>
<evidence type="ECO:0000256" key="5">
    <source>
        <dbReference type="ARBA" id="ARBA00023040"/>
    </source>
</evidence>
<evidence type="ECO:0000256" key="7">
    <source>
        <dbReference type="ARBA" id="ARBA00023170"/>
    </source>
</evidence>
<evidence type="ECO:0000313" key="11">
    <source>
        <dbReference type="EMBL" id="KAL1505400.1"/>
    </source>
</evidence>
<protein>
    <recommendedName>
        <fullName evidence="10">G-protein coupled receptors family 1 profile domain-containing protein</fullName>
    </recommendedName>
</protein>
<feature type="transmembrane region" description="Helical" evidence="9">
    <location>
        <begin position="150"/>
        <end position="171"/>
    </location>
</feature>
<comment type="similarity">
    <text evidence="2">Belongs to the G-protein coupled receptor 1 family.</text>
</comment>
<keyword evidence="6 9" id="KW-0472">Membrane</keyword>
<evidence type="ECO:0000256" key="2">
    <source>
        <dbReference type="ARBA" id="ARBA00010663"/>
    </source>
</evidence>
<keyword evidence="5" id="KW-0297">G-protein coupled receptor</keyword>
<evidence type="ECO:0000313" key="12">
    <source>
        <dbReference type="Proteomes" id="UP001566132"/>
    </source>
</evidence>
<evidence type="ECO:0000256" key="9">
    <source>
        <dbReference type="SAM" id="Phobius"/>
    </source>
</evidence>
<keyword evidence="3 9" id="KW-0812">Transmembrane</keyword>
<comment type="caution">
    <text evidence="11">The sequence shown here is derived from an EMBL/GenBank/DDBJ whole genome shotgun (WGS) entry which is preliminary data.</text>
</comment>
<name>A0ABD1EYZ9_HYPHA</name>
<dbReference type="AlphaFoldDB" id="A0ABD1EYZ9"/>
<sequence length="282" mass="32556">MSLAYFMIMDKLWKGLRKEIEHDSCQKLVAQKSNSSPNLNGHVVKKTMIAYSENGNSTICEKNATKTCLNCQNEQLNNRRTLSNNRYSCLFKDFSQMPPFAEQSIKPESLRKGRSLNEENDVMKESTYTFARHGIRSNYLDRSIEAKRKVIRMLFVIVAEFFICWTPLHILNTLYVYYPDEVYKTVGSTEVSLIHLLCYVSSCSNPITYCFMNRKFRQTFFTAFRCRTPCLPDTSVSVSNFEGRPKNVALKKQSENSCNDSTLFMGRISYSGRSDPEAEDRV</sequence>
<keyword evidence="8" id="KW-0807">Transducer</keyword>
<dbReference type="GO" id="GO:0016020">
    <property type="term" value="C:membrane"/>
    <property type="evidence" value="ECO:0007669"/>
    <property type="project" value="UniProtKB-SubCell"/>
</dbReference>
<dbReference type="PANTHER" id="PTHR24238">
    <property type="entry name" value="G-PROTEIN COUPLED RECEPTOR"/>
    <property type="match status" value="1"/>
</dbReference>
<keyword evidence="7" id="KW-0675">Receptor</keyword>
<accession>A0ABD1EYZ9</accession>
<evidence type="ECO:0000256" key="8">
    <source>
        <dbReference type="ARBA" id="ARBA00023224"/>
    </source>
</evidence>
<reference evidence="11 12" key="1">
    <citation type="submission" date="2024-05" db="EMBL/GenBank/DDBJ databases">
        <title>Genetic variation in Jamaican populations of the coffee berry borer (Hypothenemus hampei).</title>
        <authorList>
            <person name="Errbii M."/>
            <person name="Myrie A."/>
        </authorList>
    </citation>
    <scope>NUCLEOTIDE SEQUENCE [LARGE SCALE GENOMIC DNA]</scope>
    <source>
        <strain evidence="11">JA-Hopewell-2020-01-JO</strain>
        <tissue evidence="11">Whole body</tissue>
    </source>
</reference>
<comment type="subcellular location">
    <subcellularLocation>
        <location evidence="1">Membrane</location>
        <topology evidence="1">Multi-pass membrane protein</topology>
    </subcellularLocation>
</comment>
<dbReference type="GO" id="GO:0004930">
    <property type="term" value="F:G protein-coupled receptor activity"/>
    <property type="evidence" value="ECO:0007669"/>
    <property type="project" value="UniProtKB-KW"/>
</dbReference>
<keyword evidence="4 9" id="KW-1133">Transmembrane helix</keyword>
<dbReference type="PROSITE" id="PS50262">
    <property type="entry name" value="G_PROTEIN_RECEP_F1_2"/>
    <property type="match status" value="1"/>
</dbReference>
<keyword evidence="12" id="KW-1185">Reference proteome</keyword>
<organism evidence="11 12">
    <name type="scientific">Hypothenemus hampei</name>
    <name type="common">Coffee berry borer</name>
    <dbReference type="NCBI Taxonomy" id="57062"/>
    <lineage>
        <taxon>Eukaryota</taxon>
        <taxon>Metazoa</taxon>
        <taxon>Ecdysozoa</taxon>
        <taxon>Arthropoda</taxon>
        <taxon>Hexapoda</taxon>
        <taxon>Insecta</taxon>
        <taxon>Pterygota</taxon>
        <taxon>Neoptera</taxon>
        <taxon>Endopterygota</taxon>
        <taxon>Coleoptera</taxon>
        <taxon>Polyphaga</taxon>
        <taxon>Cucujiformia</taxon>
        <taxon>Curculionidae</taxon>
        <taxon>Scolytinae</taxon>
        <taxon>Hypothenemus</taxon>
    </lineage>
</organism>
<evidence type="ECO:0000256" key="6">
    <source>
        <dbReference type="ARBA" id="ARBA00023136"/>
    </source>
</evidence>
<gene>
    <name evidence="11" type="ORF">ABEB36_004974</name>
</gene>
<feature type="transmembrane region" description="Helical" evidence="9">
    <location>
        <begin position="191"/>
        <end position="212"/>
    </location>
</feature>
<proteinExistence type="inferred from homology"/>
<feature type="domain" description="G-protein coupled receptors family 1 profile" evidence="10">
    <location>
        <begin position="1"/>
        <end position="209"/>
    </location>
</feature>
<dbReference type="InterPro" id="IPR017452">
    <property type="entry name" value="GPCR_Rhodpsn_7TM"/>
</dbReference>
<dbReference type="Pfam" id="PF00001">
    <property type="entry name" value="7tm_1"/>
    <property type="match status" value="1"/>
</dbReference>
<dbReference type="PANTHER" id="PTHR24238:SF46">
    <property type="entry name" value="GASTRIN_CHOLECYSTOKININ TYPE B RECEPTOR"/>
    <property type="match status" value="1"/>
</dbReference>
<dbReference type="InterPro" id="IPR000276">
    <property type="entry name" value="GPCR_Rhodpsn"/>
</dbReference>
<dbReference type="Proteomes" id="UP001566132">
    <property type="component" value="Unassembled WGS sequence"/>
</dbReference>